<evidence type="ECO:0000256" key="3">
    <source>
        <dbReference type="ARBA" id="ARBA00022525"/>
    </source>
</evidence>
<feature type="signal peptide" evidence="6">
    <location>
        <begin position="1"/>
        <end position="28"/>
    </location>
</feature>
<name>A0A7R8W8A4_9CRUS</name>
<sequence length="871" mass="100030">MSGRSLSRSGFIRLMTSIMLLSLPPVSPTDPQQARNDVTGSSYSRLRQQAVRHSLPSPNRTQRPWDKIRVPNDLVNRAEPFRWMHHKKSRNPLRTGVPSTAVEPHFPNQANELEPMLQEDEVLFSPTWRREIEDEDNFIAAKHNAPRAPTMWNRGAWEQSWRTSTSAPPEASPGEKLSSRDDWENDGFFDLRKSQPRNSYSDHGTQQEPLRHTTTQPITLEESLRRLFQQDDNDVPYSDTAFPFPGFNGSSADQDYPYDRRQQEISDYDDYLVVEGSIWGNQATPSVQQEPQFLLKDAGQVFEGRPERLVYYKVRNDRDQEVYFSLVWNPVDNWAANLATSSKPPKNPTRTRKPANPDDINYQKIIITQTSPDKSWKGGSFPELVDFKKLTRCYGVFGCLSIGPPYVAPGRVKTVFPYSVPKLQLKLAFRWKGEYQMLQIPNVKPTKKKVVDIERTAFNPDKHTFFLFHGYLGQLQFHRWQADMADALLWRNKNCNVFVGSYNSHPPYYQSLANIRLVSRVIANAIIRWNLDPKKITFIAHSLGASLAGYVSDRLRDVHGRRLYRISVLDATRLGVDFDEPPSTRLDREDADFVDNIRTDVPTPRHTFGKHHYLSGIGASGPIAHIEFLPNGGKQPKCESRTLIQSIFYFQTIRVSQAVTRFGICDHYRAIDYFIESIRRPHCPFIGVRCPSWTDFEYGNCIHCSKKGDCAKLGYSATDSFYPGEVKYPAVYYMKTGMKQGDLCRFQYLLNLVTSGKRKKKSKYADKGNFYVILVGRKGKYISRSIQLYGRNQIGLMPGTRYDAMISAQSGKLPKEVHLIWSGKKKIKSSKIQVKHIHLFNVEKQKGLMFCPINNVHSRLKHKVAVILKRC</sequence>
<dbReference type="GO" id="GO:0016298">
    <property type="term" value="F:lipase activity"/>
    <property type="evidence" value="ECO:0007669"/>
    <property type="project" value="InterPro"/>
</dbReference>
<dbReference type="OrthoDB" id="199913at2759"/>
<dbReference type="EMBL" id="OB660616">
    <property type="protein sequence ID" value="CAD7225622.1"/>
    <property type="molecule type" value="Genomic_DNA"/>
</dbReference>
<feature type="region of interest" description="Disordered" evidence="5">
    <location>
        <begin position="339"/>
        <end position="358"/>
    </location>
</feature>
<reference evidence="7" key="1">
    <citation type="submission" date="2020-11" db="EMBL/GenBank/DDBJ databases">
        <authorList>
            <person name="Tran Van P."/>
        </authorList>
    </citation>
    <scope>NUCLEOTIDE SEQUENCE</scope>
</reference>
<feature type="compositionally biased region" description="Polar residues" evidence="5">
    <location>
        <begin position="196"/>
        <end position="215"/>
    </location>
</feature>
<evidence type="ECO:0000256" key="2">
    <source>
        <dbReference type="ARBA" id="ARBA00010701"/>
    </source>
</evidence>
<dbReference type="InterPro" id="IPR013818">
    <property type="entry name" value="Lipase"/>
</dbReference>
<accession>A0A7R8W8A4</accession>
<dbReference type="GO" id="GO:0005615">
    <property type="term" value="C:extracellular space"/>
    <property type="evidence" value="ECO:0007669"/>
    <property type="project" value="TreeGrafter"/>
</dbReference>
<feature type="region of interest" description="Disordered" evidence="5">
    <location>
        <begin position="158"/>
        <end position="215"/>
    </location>
</feature>
<evidence type="ECO:0000256" key="1">
    <source>
        <dbReference type="ARBA" id="ARBA00004613"/>
    </source>
</evidence>
<dbReference type="InterPro" id="IPR000734">
    <property type="entry name" value="TAG_lipase"/>
</dbReference>
<evidence type="ECO:0000313" key="7">
    <source>
        <dbReference type="EMBL" id="CAD7225622.1"/>
    </source>
</evidence>
<keyword evidence="3" id="KW-0964">Secreted</keyword>
<dbReference type="Gene3D" id="3.40.50.1820">
    <property type="entry name" value="alpha/beta hydrolase"/>
    <property type="match status" value="1"/>
</dbReference>
<evidence type="ECO:0000256" key="5">
    <source>
        <dbReference type="SAM" id="MobiDB-lite"/>
    </source>
</evidence>
<gene>
    <name evidence="7" type="ORF">CTOB1V02_LOCUS3557</name>
</gene>
<dbReference type="Pfam" id="PF00151">
    <property type="entry name" value="Lipase"/>
    <property type="match status" value="1"/>
</dbReference>
<dbReference type="PANTHER" id="PTHR11610">
    <property type="entry name" value="LIPASE"/>
    <property type="match status" value="1"/>
</dbReference>
<keyword evidence="6" id="KW-0732">Signal</keyword>
<comment type="similarity">
    <text evidence="2 4">Belongs to the AB hydrolase superfamily. Lipase family.</text>
</comment>
<protein>
    <submittedName>
        <fullName evidence="7">Uncharacterized protein</fullName>
    </submittedName>
</protein>
<proteinExistence type="inferred from homology"/>
<dbReference type="PANTHER" id="PTHR11610:SF185">
    <property type="entry name" value="LD47264P"/>
    <property type="match status" value="1"/>
</dbReference>
<evidence type="ECO:0000256" key="6">
    <source>
        <dbReference type="SAM" id="SignalP"/>
    </source>
</evidence>
<dbReference type="SUPFAM" id="SSF53474">
    <property type="entry name" value="alpha/beta-Hydrolases"/>
    <property type="match status" value="1"/>
</dbReference>
<organism evidence="7">
    <name type="scientific">Cyprideis torosa</name>
    <dbReference type="NCBI Taxonomy" id="163714"/>
    <lineage>
        <taxon>Eukaryota</taxon>
        <taxon>Metazoa</taxon>
        <taxon>Ecdysozoa</taxon>
        <taxon>Arthropoda</taxon>
        <taxon>Crustacea</taxon>
        <taxon>Oligostraca</taxon>
        <taxon>Ostracoda</taxon>
        <taxon>Podocopa</taxon>
        <taxon>Podocopida</taxon>
        <taxon>Cytherocopina</taxon>
        <taxon>Cytheroidea</taxon>
        <taxon>Cytherideidae</taxon>
        <taxon>Cyprideis</taxon>
    </lineage>
</organism>
<dbReference type="AlphaFoldDB" id="A0A7R8W8A4"/>
<comment type="subcellular location">
    <subcellularLocation>
        <location evidence="1">Secreted</location>
    </subcellularLocation>
</comment>
<feature type="chain" id="PRO_5043994681" evidence="6">
    <location>
        <begin position="29"/>
        <end position="871"/>
    </location>
</feature>
<dbReference type="PRINTS" id="PR00821">
    <property type="entry name" value="TAGLIPASE"/>
</dbReference>
<evidence type="ECO:0000256" key="4">
    <source>
        <dbReference type="RuleBase" id="RU004262"/>
    </source>
</evidence>
<dbReference type="InterPro" id="IPR029058">
    <property type="entry name" value="AB_hydrolase_fold"/>
</dbReference>
<dbReference type="GO" id="GO:0016042">
    <property type="term" value="P:lipid catabolic process"/>
    <property type="evidence" value="ECO:0007669"/>
    <property type="project" value="TreeGrafter"/>
</dbReference>